<evidence type="ECO:0008006" key="2">
    <source>
        <dbReference type="Google" id="ProtNLM"/>
    </source>
</evidence>
<gene>
    <name evidence="1" type="ORF">ENN26_03815</name>
</gene>
<accession>A0A7C1GC56</accession>
<comment type="caution">
    <text evidence="1">The sequence shown here is derived from an EMBL/GenBank/DDBJ whole genome shotgun (WGS) entry which is preliminary data.</text>
</comment>
<dbReference type="Gene3D" id="3.60.15.10">
    <property type="entry name" value="Ribonuclease Z/Hydroxyacylglutathione hydrolase-like"/>
    <property type="match status" value="1"/>
</dbReference>
<proteinExistence type="predicted"/>
<dbReference type="EMBL" id="DSAY01000073">
    <property type="protein sequence ID" value="HDP14888.1"/>
    <property type="molecule type" value="Genomic_DNA"/>
</dbReference>
<name>A0A7C1GC56_9CREN</name>
<protein>
    <recommendedName>
        <fullName evidence="2">MBL fold metallo-hydrolase</fullName>
    </recommendedName>
</protein>
<dbReference type="Pfam" id="PF13483">
    <property type="entry name" value="Lactamase_B_3"/>
    <property type="match status" value="1"/>
</dbReference>
<reference evidence="1" key="1">
    <citation type="journal article" date="2020" name="mSystems">
        <title>Genome- and Community-Level Interaction Insights into Carbon Utilization and Element Cycling Functions of Hydrothermarchaeota in Hydrothermal Sediment.</title>
        <authorList>
            <person name="Zhou Z."/>
            <person name="Liu Y."/>
            <person name="Xu W."/>
            <person name="Pan J."/>
            <person name="Luo Z.H."/>
            <person name="Li M."/>
        </authorList>
    </citation>
    <scope>NUCLEOTIDE SEQUENCE [LARGE SCALE GENOMIC DNA]</scope>
    <source>
        <strain evidence="1">SpSt-116</strain>
    </source>
</reference>
<sequence length="171" mass="19231">MKLRYGDIVLTIEEEGVNINSEICIDVLKSTECKQHIYTRPIENTSQVMQVSQEERAETRGTRVRAFPCKPCIGHGETGGEPTRSYLVKSHGFSIYFHGCRHMPCNLEGLQDEKIDILILKIGPENMSPEEASELVKTLKPALVVPLCHVPEDGYKFRDLASPYTQVVLSI</sequence>
<organism evidence="1">
    <name type="scientific">Thermofilum adornatum</name>
    <dbReference type="NCBI Taxonomy" id="1365176"/>
    <lineage>
        <taxon>Archaea</taxon>
        <taxon>Thermoproteota</taxon>
        <taxon>Thermoprotei</taxon>
        <taxon>Thermofilales</taxon>
        <taxon>Thermofilaceae</taxon>
        <taxon>Thermofilum</taxon>
    </lineage>
</organism>
<dbReference type="SUPFAM" id="SSF56281">
    <property type="entry name" value="Metallo-hydrolase/oxidoreductase"/>
    <property type="match status" value="1"/>
</dbReference>
<dbReference type="AlphaFoldDB" id="A0A7C1GC56"/>
<evidence type="ECO:0000313" key="1">
    <source>
        <dbReference type="EMBL" id="HDP14888.1"/>
    </source>
</evidence>
<dbReference type="InterPro" id="IPR036866">
    <property type="entry name" value="RibonucZ/Hydroxyglut_hydro"/>
</dbReference>